<feature type="region of interest" description="Disordered" evidence="1">
    <location>
        <begin position="82"/>
        <end position="128"/>
    </location>
</feature>
<organism evidence="2 3">
    <name type="scientific">Zizania palustris</name>
    <name type="common">Northern wild rice</name>
    <dbReference type="NCBI Taxonomy" id="103762"/>
    <lineage>
        <taxon>Eukaryota</taxon>
        <taxon>Viridiplantae</taxon>
        <taxon>Streptophyta</taxon>
        <taxon>Embryophyta</taxon>
        <taxon>Tracheophyta</taxon>
        <taxon>Spermatophyta</taxon>
        <taxon>Magnoliopsida</taxon>
        <taxon>Liliopsida</taxon>
        <taxon>Poales</taxon>
        <taxon>Poaceae</taxon>
        <taxon>BOP clade</taxon>
        <taxon>Oryzoideae</taxon>
        <taxon>Oryzeae</taxon>
        <taxon>Zizaniinae</taxon>
        <taxon>Zizania</taxon>
    </lineage>
</organism>
<name>A0A8J5SHR2_ZIZPA</name>
<comment type="caution">
    <text evidence="2">The sequence shown here is derived from an EMBL/GenBank/DDBJ whole genome shotgun (WGS) entry which is preliminary data.</text>
</comment>
<reference evidence="2" key="1">
    <citation type="journal article" date="2021" name="bioRxiv">
        <title>Whole Genome Assembly and Annotation of Northern Wild Rice, Zizania palustris L., Supports a Whole Genome Duplication in the Zizania Genus.</title>
        <authorList>
            <person name="Haas M."/>
            <person name="Kono T."/>
            <person name="Macchietto M."/>
            <person name="Millas R."/>
            <person name="McGilp L."/>
            <person name="Shao M."/>
            <person name="Duquette J."/>
            <person name="Hirsch C.N."/>
            <person name="Kimball J."/>
        </authorList>
    </citation>
    <scope>NUCLEOTIDE SEQUENCE</scope>
    <source>
        <tissue evidence="2">Fresh leaf tissue</tissue>
    </source>
</reference>
<protein>
    <submittedName>
        <fullName evidence="2">Uncharacterized protein</fullName>
    </submittedName>
</protein>
<keyword evidence="3" id="KW-1185">Reference proteome</keyword>
<evidence type="ECO:0000256" key="1">
    <source>
        <dbReference type="SAM" id="MobiDB-lite"/>
    </source>
</evidence>
<sequence>MVVGAWPATSIDEGGVRVLIGSGVPVGFVGNEVGAKVRVALVVTVVRSVRTEGDSGDGKRWLERRRWKGKDKEDPAGLCFMAFGDKPKSRSHHHRRSRKSFCSMPLGDKEEKGSSDNSDDDDDEKVSSYEQEVVDLLEENRQELRYREKLLRGSRKRIDELESELAVANVGAVRGELSPKNSVLYQVLKPCLPSGVQVVTLLGGPLGPSEQDLQTQLRSEDLQHFLHLRLRKGFLFLEHTEFLPQLHPYFGQPEFLFHLKFHFELMHTVLKTRKKVHFDPKFKTSKLCKYSGDEDPEEFSRSHALAIEANRGVRDTMANCFLRWHCGGSGP</sequence>
<proteinExistence type="predicted"/>
<dbReference type="EMBL" id="JAAALK010000284">
    <property type="protein sequence ID" value="KAG8069132.1"/>
    <property type="molecule type" value="Genomic_DNA"/>
</dbReference>
<feature type="compositionally biased region" description="Basic residues" evidence="1">
    <location>
        <begin position="89"/>
        <end position="99"/>
    </location>
</feature>
<evidence type="ECO:0000313" key="3">
    <source>
        <dbReference type="Proteomes" id="UP000729402"/>
    </source>
</evidence>
<gene>
    <name evidence="2" type="ORF">GUJ93_ZPchr0005g14833</name>
</gene>
<evidence type="ECO:0000313" key="2">
    <source>
        <dbReference type="EMBL" id="KAG8069132.1"/>
    </source>
</evidence>
<accession>A0A8J5SHR2</accession>
<dbReference type="Proteomes" id="UP000729402">
    <property type="component" value="Unassembled WGS sequence"/>
</dbReference>
<reference evidence="2" key="2">
    <citation type="submission" date="2021-02" db="EMBL/GenBank/DDBJ databases">
        <authorList>
            <person name="Kimball J.A."/>
            <person name="Haas M.W."/>
            <person name="Macchietto M."/>
            <person name="Kono T."/>
            <person name="Duquette J."/>
            <person name="Shao M."/>
        </authorList>
    </citation>
    <scope>NUCLEOTIDE SEQUENCE</scope>
    <source>
        <tissue evidence="2">Fresh leaf tissue</tissue>
    </source>
</reference>
<dbReference type="OrthoDB" id="1937476at2759"/>
<dbReference type="AlphaFoldDB" id="A0A8J5SHR2"/>